<dbReference type="Pfam" id="PF00005">
    <property type="entry name" value="ABC_tran"/>
    <property type="match status" value="1"/>
</dbReference>
<dbReference type="InterPro" id="IPR003439">
    <property type="entry name" value="ABC_transporter-like_ATP-bd"/>
</dbReference>
<dbReference type="EMBL" id="LIUT01000008">
    <property type="protein sequence ID" value="KOR76164.1"/>
    <property type="molecule type" value="Genomic_DNA"/>
</dbReference>
<feature type="transmembrane region" description="Helical" evidence="7">
    <location>
        <begin position="274"/>
        <end position="292"/>
    </location>
</feature>
<dbReference type="Gene3D" id="3.40.50.300">
    <property type="entry name" value="P-loop containing nucleotide triphosphate hydrolases"/>
    <property type="match status" value="1"/>
</dbReference>
<keyword evidence="2 7" id="KW-0812">Transmembrane</keyword>
<dbReference type="OrthoDB" id="9802264at2"/>
<evidence type="ECO:0000256" key="4">
    <source>
        <dbReference type="ARBA" id="ARBA00022840"/>
    </source>
</evidence>
<dbReference type="Pfam" id="PF00664">
    <property type="entry name" value="ABC_membrane"/>
    <property type="match status" value="1"/>
</dbReference>
<feature type="transmembrane region" description="Helical" evidence="7">
    <location>
        <begin position="15"/>
        <end position="43"/>
    </location>
</feature>
<protein>
    <submittedName>
        <fullName evidence="10">ATP-binding protein</fullName>
    </submittedName>
</protein>
<evidence type="ECO:0000256" key="3">
    <source>
        <dbReference type="ARBA" id="ARBA00022741"/>
    </source>
</evidence>
<keyword evidence="6 7" id="KW-0472">Membrane</keyword>
<dbReference type="GO" id="GO:0034775">
    <property type="term" value="P:glutathione transmembrane transport"/>
    <property type="evidence" value="ECO:0007669"/>
    <property type="project" value="InterPro"/>
</dbReference>
<dbReference type="PANTHER" id="PTHR24221:SF653">
    <property type="entry name" value="TRANSPORT ATP-BINDING PROTEIN CYDC"/>
    <property type="match status" value="1"/>
</dbReference>
<dbReference type="PANTHER" id="PTHR24221">
    <property type="entry name" value="ATP-BINDING CASSETTE SUB-FAMILY B"/>
    <property type="match status" value="1"/>
</dbReference>
<keyword evidence="3" id="KW-0547">Nucleotide-binding</keyword>
<keyword evidence="5 7" id="KW-1133">Transmembrane helix</keyword>
<dbReference type="InterPro" id="IPR027417">
    <property type="entry name" value="P-loop_NTPase"/>
</dbReference>
<dbReference type="SMART" id="SM00382">
    <property type="entry name" value="AAA"/>
    <property type="match status" value="1"/>
</dbReference>
<evidence type="ECO:0000313" key="10">
    <source>
        <dbReference type="EMBL" id="KOR76164.1"/>
    </source>
</evidence>
<feature type="domain" description="ABC transporter" evidence="8">
    <location>
        <begin position="345"/>
        <end position="593"/>
    </location>
</feature>
<evidence type="ECO:0000256" key="5">
    <source>
        <dbReference type="ARBA" id="ARBA00022989"/>
    </source>
</evidence>
<dbReference type="InterPro" id="IPR039421">
    <property type="entry name" value="Type_1_exporter"/>
</dbReference>
<evidence type="ECO:0000256" key="1">
    <source>
        <dbReference type="ARBA" id="ARBA00004651"/>
    </source>
</evidence>
<dbReference type="SUPFAM" id="SSF90123">
    <property type="entry name" value="ABC transporter transmembrane region"/>
    <property type="match status" value="1"/>
</dbReference>
<dbReference type="GO" id="GO:0016887">
    <property type="term" value="F:ATP hydrolysis activity"/>
    <property type="evidence" value="ECO:0007669"/>
    <property type="project" value="InterPro"/>
</dbReference>
<dbReference type="PROSITE" id="PS50893">
    <property type="entry name" value="ABC_TRANSPORTER_2"/>
    <property type="match status" value="1"/>
</dbReference>
<dbReference type="InterPro" id="IPR003593">
    <property type="entry name" value="AAA+_ATPase"/>
</dbReference>
<comment type="caution">
    <text evidence="10">The sequence shown here is derived from an EMBL/GenBank/DDBJ whole genome shotgun (WGS) entry which is preliminary data.</text>
</comment>
<dbReference type="InterPro" id="IPR014223">
    <property type="entry name" value="ABC_CydC/D"/>
</dbReference>
<dbReference type="InterPro" id="IPR011527">
    <property type="entry name" value="ABC1_TM_dom"/>
</dbReference>
<dbReference type="InterPro" id="IPR017871">
    <property type="entry name" value="ABC_transporter-like_CS"/>
</dbReference>
<dbReference type="GO" id="GO:0034040">
    <property type="term" value="F:ATPase-coupled lipid transmembrane transporter activity"/>
    <property type="evidence" value="ECO:0007669"/>
    <property type="project" value="TreeGrafter"/>
</dbReference>
<dbReference type="RefSeq" id="WP_054405314.1">
    <property type="nucleotide sequence ID" value="NZ_LIUT01000008.1"/>
</dbReference>
<keyword evidence="4 10" id="KW-0067">ATP-binding</keyword>
<dbReference type="Proteomes" id="UP000036932">
    <property type="component" value="Unassembled WGS sequence"/>
</dbReference>
<proteinExistence type="predicted"/>
<accession>A0A0M1N2F9</accession>
<dbReference type="GO" id="GO:0005524">
    <property type="term" value="F:ATP binding"/>
    <property type="evidence" value="ECO:0007669"/>
    <property type="project" value="UniProtKB-KW"/>
</dbReference>
<dbReference type="SUPFAM" id="SSF52540">
    <property type="entry name" value="P-loop containing nucleoside triphosphate hydrolases"/>
    <property type="match status" value="1"/>
</dbReference>
<evidence type="ECO:0000259" key="9">
    <source>
        <dbReference type="PROSITE" id="PS50929"/>
    </source>
</evidence>
<evidence type="ECO:0000256" key="7">
    <source>
        <dbReference type="SAM" id="Phobius"/>
    </source>
</evidence>
<dbReference type="PATRIC" id="fig|1705565.3.peg.1492"/>
<dbReference type="PROSITE" id="PS50929">
    <property type="entry name" value="ABC_TM1F"/>
    <property type="match status" value="1"/>
</dbReference>
<comment type="subcellular location">
    <subcellularLocation>
        <location evidence="1">Cell membrane</location>
        <topology evidence="1">Multi-pass membrane protein</topology>
    </subcellularLocation>
</comment>
<feature type="transmembrane region" description="Helical" evidence="7">
    <location>
        <begin position="130"/>
        <end position="152"/>
    </location>
</feature>
<dbReference type="NCBIfam" id="TIGR02868">
    <property type="entry name" value="CydC"/>
    <property type="match status" value="1"/>
</dbReference>
<keyword evidence="11" id="KW-1185">Reference proteome</keyword>
<feature type="transmembrane region" description="Helical" evidence="7">
    <location>
        <begin position="158"/>
        <end position="181"/>
    </location>
</feature>
<dbReference type="GO" id="GO:0140359">
    <property type="term" value="F:ABC-type transporter activity"/>
    <property type="evidence" value="ECO:0007669"/>
    <property type="project" value="InterPro"/>
</dbReference>
<evidence type="ECO:0000256" key="6">
    <source>
        <dbReference type="ARBA" id="ARBA00023136"/>
    </source>
</evidence>
<name>A0A0M1N2F9_9BACL</name>
<sequence length="598" mass="66562">MKQESWFRPYVTANFWRFLLIVILGVLTILFAGMLMFTSGYLISKSALRPENILMVYVPTVGVRTFGIGRAVIHYIERLVGHDTILRILSHMRLRLYRILEPQALRLSSRYRTGDLLGVLSDDIEYLQDVYIRTVFPSIVALVLYAGVILAVGLFDPAFALLLALYVAVLILVLPLISLLLTKRKNREMKQARSNLYQKLTDAVLGIHEWYVSGRQTEFLTGYEADEAEVDRTDRSLKRWSRLRFFIAQCVVAVTVVSMVYWSGRQYADGSIDVTLIAAFVLVVFPLMDAFLPVSEAVERISQYGQSVARLQAIEGADASDTKPNQGQLLSKAEIESVKSTGIHMKADSVSFRYDQAASGVSARVASDDNREGSVLTDVSLNIPPGAKVAIIGRSGAGKSTLLQLIQGVLAPSEGSLTLGGVESTRFGDGISSAISVLNQSPHMFDTTLENNIRLGSPNATEAEIRDAVAMARLEPLVASLPEGLRTRMQEAGQRFSGGERQRVALARILLQKTPVVILDEPTVGLDPKTERELLSTMFASLQDRTLIWVTHHLVGVENMDEIIFMEHGQIVMRGTHTELMERYPRYRNLYRLDRPAI</sequence>
<organism evidence="10 11">
    <name type="scientific">Paenibacillus solani</name>
    <dbReference type="NCBI Taxonomy" id="1705565"/>
    <lineage>
        <taxon>Bacteria</taxon>
        <taxon>Bacillati</taxon>
        <taxon>Bacillota</taxon>
        <taxon>Bacilli</taxon>
        <taxon>Bacillales</taxon>
        <taxon>Paenibacillaceae</taxon>
        <taxon>Paenibacillus</taxon>
    </lineage>
</organism>
<dbReference type="Gene3D" id="1.20.1560.10">
    <property type="entry name" value="ABC transporter type 1, transmembrane domain"/>
    <property type="match status" value="1"/>
</dbReference>
<feature type="transmembrane region" description="Helical" evidence="7">
    <location>
        <begin position="243"/>
        <end position="262"/>
    </location>
</feature>
<gene>
    <name evidence="10" type="ORF">AM231_26410</name>
</gene>
<dbReference type="GO" id="GO:0045454">
    <property type="term" value="P:cell redox homeostasis"/>
    <property type="evidence" value="ECO:0007669"/>
    <property type="project" value="InterPro"/>
</dbReference>
<feature type="domain" description="ABC transmembrane type-1" evidence="9">
    <location>
        <begin position="19"/>
        <end position="303"/>
    </location>
</feature>
<evidence type="ECO:0000256" key="2">
    <source>
        <dbReference type="ARBA" id="ARBA00022692"/>
    </source>
</evidence>
<dbReference type="AlphaFoldDB" id="A0A0M1N2F9"/>
<dbReference type="InterPro" id="IPR036640">
    <property type="entry name" value="ABC1_TM_sf"/>
</dbReference>
<dbReference type="GO" id="GO:0005886">
    <property type="term" value="C:plasma membrane"/>
    <property type="evidence" value="ECO:0007669"/>
    <property type="project" value="UniProtKB-SubCell"/>
</dbReference>
<dbReference type="CDD" id="cd03247">
    <property type="entry name" value="ABCC_cytochrome_bd"/>
    <property type="match status" value="1"/>
</dbReference>
<dbReference type="PROSITE" id="PS00211">
    <property type="entry name" value="ABC_TRANSPORTER_1"/>
    <property type="match status" value="1"/>
</dbReference>
<evidence type="ECO:0000313" key="11">
    <source>
        <dbReference type="Proteomes" id="UP000036932"/>
    </source>
</evidence>
<reference evidence="11" key="1">
    <citation type="submission" date="2015-08" db="EMBL/GenBank/DDBJ databases">
        <title>Genome sequencing project for genomic taxonomy and phylogenomics of Bacillus-like bacteria.</title>
        <authorList>
            <person name="Liu B."/>
            <person name="Wang J."/>
            <person name="Zhu Y."/>
            <person name="Liu G."/>
            <person name="Chen Q."/>
            <person name="Chen Z."/>
            <person name="Lan J."/>
            <person name="Che J."/>
            <person name="Ge C."/>
            <person name="Shi H."/>
            <person name="Pan Z."/>
            <person name="Liu X."/>
        </authorList>
    </citation>
    <scope>NUCLEOTIDE SEQUENCE [LARGE SCALE GENOMIC DNA]</scope>
    <source>
        <strain evidence="11">FJAT-22460</strain>
    </source>
</reference>
<evidence type="ECO:0000259" key="8">
    <source>
        <dbReference type="PROSITE" id="PS50893"/>
    </source>
</evidence>